<dbReference type="Proteomes" id="UP001519308">
    <property type="component" value="Unassembled WGS sequence"/>
</dbReference>
<keyword evidence="1" id="KW-0812">Transmembrane</keyword>
<evidence type="ECO:0000256" key="1">
    <source>
        <dbReference type="SAM" id="Phobius"/>
    </source>
</evidence>
<comment type="caution">
    <text evidence="2">The sequence shown here is derived from an EMBL/GenBank/DDBJ whole genome shotgun (WGS) entry which is preliminary data.</text>
</comment>
<dbReference type="RefSeq" id="WP_021285057.1">
    <property type="nucleotide sequence ID" value="NZ_JAGGLL010000002.1"/>
</dbReference>
<feature type="transmembrane region" description="Helical" evidence="1">
    <location>
        <begin position="85"/>
        <end position="101"/>
    </location>
</feature>
<feature type="transmembrane region" description="Helical" evidence="1">
    <location>
        <begin position="12"/>
        <end position="36"/>
    </location>
</feature>
<keyword evidence="3" id="KW-1185">Reference proteome</keyword>
<protein>
    <submittedName>
        <fullName evidence="2">Uncharacterized protein</fullName>
    </submittedName>
</protein>
<feature type="transmembrane region" description="Helical" evidence="1">
    <location>
        <begin position="107"/>
        <end position="125"/>
    </location>
</feature>
<name>A0ABS4K048_9CLOT</name>
<proteinExistence type="predicted"/>
<reference evidence="2 3" key="1">
    <citation type="submission" date="2021-03" db="EMBL/GenBank/DDBJ databases">
        <title>Genomic Encyclopedia of Type Strains, Phase IV (KMG-IV): sequencing the most valuable type-strain genomes for metagenomic binning, comparative biology and taxonomic classification.</title>
        <authorList>
            <person name="Goeker M."/>
        </authorList>
    </citation>
    <scope>NUCLEOTIDE SEQUENCE [LARGE SCALE GENOMIC DNA]</scope>
    <source>
        <strain evidence="2 3">DSM 28650</strain>
    </source>
</reference>
<keyword evidence="1" id="KW-0472">Membrane</keyword>
<evidence type="ECO:0000313" key="3">
    <source>
        <dbReference type="Proteomes" id="UP001519308"/>
    </source>
</evidence>
<accession>A0ABS4K048</accession>
<gene>
    <name evidence="2" type="ORF">J2Z44_000409</name>
</gene>
<keyword evidence="1" id="KW-1133">Transmembrane helix</keyword>
<feature type="transmembrane region" description="Helical" evidence="1">
    <location>
        <begin position="61"/>
        <end position="78"/>
    </location>
</feature>
<dbReference type="EMBL" id="JAGGLL010000002">
    <property type="protein sequence ID" value="MBP2020625.1"/>
    <property type="molecule type" value="Genomic_DNA"/>
</dbReference>
<sequence length="146" mass="15843">MENNQKPKLGGGIMTISIIQLIVNAFVILGLIPLIFARDMMIGQFKTIGADIPMPTTSESIISLVLTLLLVIGIILILCKKAAGVYIYFTVVVINLIYPIVMNGFKLASLTGLILPVLMAIFIYLKREIFGFGVNAASTNPPSDMQ</sequence>
<evidence type="ECO:0000313" key="2">
    <source>
        <dbReference type="EMBL" id="MBP2020625.1"/>
    </source>
</evidence>
<organism evidence="2 3">
    <name type="scientific">Clostridium punense</name>
    <dbReference type="NCBI Taxonomy" id="1054297"/>
    <lineage>
        <taxon>Bacteria</taxon>
        <taxon>Bacillati</taxon>
        <taxon>Bacillota</taxon>
        <taxon>Clostridia</taxon>
        <taxon>Eubacteriales</taxon>
        <taxon>Clostridiaceae</taxon>
        <taxon>Clostridium</taxon>
    </lineage>
</organism>